<accession>A0A6A4I5W2</accession>
<dbReference type="InterPro" id="IPR013640">
    <property type="entry name" value="Vfa1"/>
</dbReference>
<sequence>MSFTNLYYKRTTGTPKACWICYKPTTTVLATINTVDFIYTCDAHLTDRGFASLVESTDTARKPDIGADEIAKVKEEWEEKQKRKAEKEKADKEKEKEKEKDKEKKDDKKDNEKEKEGSKSPKIPGSLSPPTPQTPAATHQRYTLHRDMFSMRLTEHRKRRQASQAKELAPRLPGAPRGDVI</sequence>
<keyword evidence="3" id="KW-1185">Reference proteome</keyword>
<dbReference type="Pfam" id="PF08432">
    <property type="entry name" value="Vfa1"/>
    <property type="match status" value="1"/>
</dbReference>
<evidence type="ECO:0000313" key="2">
    <source>
        <dbReference type="EMBL" id="KAE9405946.1"/>
    </source>
</evidence>
<dbReference type="GO" id="GO:0005768">
    <property type="term" value="C:endosome"/>
    <property type="evidence" value="ECO:0007669"/>
    <property type="project" value="TreeGrafter"/>
</dbReference>
<dbReference type="AlphaFoldDB" id="A0A6A4I5W2"/>
<feature type="compositionally biased region" description="Basic and acidic residues" evidence="1">
    <location>
        <begin position="76"/>
        <end position="119"/>
    </location>
</feature>
<organism evidence="2 3">
    <name type="scientific">Gymnopus androsaceus JB14</name>
    <dbReference type="NCBI Taxonomy" id="1447944"/>
    <lineage>
        <taxon>Eukaryota</taxon>
        <taxon>Fungi</taxon>
        <taxon>Dikarya</taxon>
        <taxon>Basidiomycota</taxon>
        <taxon>Agaricomycotina</taxon>
        <taxon>Agaricomycetes</taxon>
        <taxon>Agaricomycetidae</taxon>
        <taxon>Agaricales</taxon>
        <taxon>Marasmiineae</taxon>
        <taxon>Omphalotaceae</taxon>
        <taxon>Gymnopus</taxon>
    </lineage>
</organism>
<dbReference type="GO" id="GO:0007034">
    <property type="term" value="P:vacuolar transport"/>
    <property type="evidence" value="ECO:0007669"/>
    <property type="project" value="TreeGrafter"/>
</dbReference>
<evidence type="ECO:0000313" key="3">
    <source>
        <dbReference type="Proteomes" id="UP000799118"/>
    </source>
</evidence>
<dbReference type="PANTHER" id="PTHR28218:SF1">
    <property type="entry name" value="VPS4-ASSOCIATED PROTEIN 1"/>
    <property type="match status" value="1"/>
</dbReference>
<gene>
    <name evidence="2" type="ORF">BT96DRAFT_876126</name>
</gene>
<feature type="region of interest" description="Disordered" evidence="1">
    <location>
        <begin position="76"/>
        <end position="181"/>
    </location>
</feature>
<dbReference type="Proteomes" id="UP000799118">
    <property type="component" value="Unassembled WGS sequence"/>
</dbReference>
<reference evidence="2" key="1">
    <citation type="journal article" date="2019" name="Environ. Microbiol.">
        <title>Fungal ecological strategies reflected in gene transcription - a case study of two litter decomposers.</title>
        <authorList>
            <person name="Barbi F."/>
            <person name="Kohler A."/>
            <person name="Barry K."/>
            <person name="Baskaran P."/>
            <person name="Daum C."/>
            <person name="Fauchery L."/>
            <person name="Ihrmark K."/>
            <person name="Kuo A."/>
            <person name="LaButti K."/>
            <person name="Lipzen A."/>
            <person name="Morin E."/>
            <person name="Grigoriev I.V."/>
            <person name="Henrissat B."/>
            <person name="Lindahl B."/>
            <person name="Martin F."/>
        </authorList>
    </citation>
    <scope>NUCLEOTIDE SEQUENCE</scope>
    <source>
        <strain evidence="2">JB14</strain>
    </source>
</reference>
<dbReference type="PANTHER" id="PTHR28218">
    <property type="entry name" value="VPS4-ASSOCIATED PROTEIN 1"/>
    <property type="match status" value="1"/>
</dbReference>
<name>A0A6A4I5W2_9AGAR</name>
<proteinExistence type="predicted"/>
<protein>
    <submittedName>
        <fullName evidence="2">DUF1742-domain-containing protein</fullName>
    </submittedName>
</protein>
<evidence type="ECO:0000256" key="1">
    <source>
        <dbReference type="SAM" id="MobiDB-lite"/>
    </source>
</evidence>
<dbReference type="OrthoDB" id="2158714at2759"/>
<dbReference type="EMBL" id="ML769405">
    <property type="protein sequence ID" value="KAE9405946.1"/>
    <property type="molecule type" value="Genomic_DNA"/>
</dbReference>